<dbReference type="InterPro" id="IPR013525">
    <property type="entry name" value="ABC2_TM"/>
</dbReference>
<evidence type="ECO:0000256" key="7">
    <source>
        <dbReference type="ARBA" id="ARBA00023136"/>
    </source>
</evidence>
<name>A0A941I9T8_9BACI</name>
<dbReference type="InterPro" id="IPR051449">
    <property type="entry name" value="ABC-2_transporter_component"/>
</dbReference>
<keyword evidence="7 8" id="KW-0472">Membrane</keyword>
<keyword evidence="6 8" id="KW-1133">Transmembrane helix</keyword>
<feature type="transmembrane region" description="Helical" evidence="8">
    <location>
        <begin position="255"/>
        <end position="276"/>
    </location>
</feature>
<evidence type="ECO:0000256" key="3">
    <source>
        <dbReference type="ARBA" id="ARBA00022448"/>
    </source>
</evidence>
<evidence type="ECO:0000256" key="6">
    <source>
        <dbReference type="ARBA" id="ARBA00022989"/>
    </source>
</evidence>
<sequence length="371" mass="42159">MIGILFAKARQFIRNPWTFLIFTGMSIGFALIMGITGGSNAIRVPVTIVDEHLRDTTIMSELKASTSFDLQEMKKEEMLKHLKNGKAEVGVILKEENYQVIVGVDSVRVRMVENMVRQAYIHYYQQQNIVDAANMVSNKQKDLLLYDMEESMNDPVFTVDSKGFTSSDAVVYNPTFQVLFGFSLFFVIYTIAYNVLPILTEKNEGLWDRIILSPVKKWEMYVANMLYSFFEGYLQVLVIFLLFRYGFGVNFNGRFYDTLLLIIPYVFAVIALALLITALVKNVQQFNAILPIIAVSMAMIGGAYWPIEIVESNALIALSKINPLTYGMEILNGAVVYNYSIQHLLYPISILILMGVVMIGIGIHLMERRHI</sequence>
<dbReference type="PANTHER" id="PTHR30294">
    <property type="entry name" value="MEMBRANE COMPONENT OF ABC TRANSPORTER YHHJ-RELATED"/>
    <property type="match status" value="1"/>
</dbReference>
<organism evidence="10 11">
    <name type="scientific">Virgibacillus salarius</name>
    <dbReference type="NCBI Taxonomy" id="447199"/>
    <lineage>
        <taxon>Bacteria</taxon>
        <taxon>Bacillati</taxon>
        <taxon>Bacillota</taxon>
        <taxon>Bacilli</taxon>
        <taxon>Bacillales</taxon>
        <taxon>Bacillaceae</taxon>
        <taxon>Virgibacillus</taxon>
    </lineage>
</organism>
<feature type="transmembrane region" description="Helical" evidence="8">
    <location>
        <begin position="12"/>
        <end position="35"/>
    </location>
</feature>
<protein>
    <submittedName>
        <fullName evidence="10">ABC transporter permease</fullName>
    </submittedName>
</protein>
<comment type="similarity">
    <text evidence="2">Belongs to the ABC-2 integral membrane protein family.</text>
</comment>
<comment type="subcellular location">
    <subcellularLocation>
        <location evidence="1">Cell membrane</location>
        <topology evidence="1">Multi-pass membrane protein</topology>
    </subcellularLocation>
</comment>
<feature type="transmembrane region" description="Helical" evidence="8">
    <location>
        <begin position="288"/>
        <end position="307"/>
    </location>
</feature>
<dbReference type="PANTHER" id="PTHR30294:SF29">
    <property type="entry name" value="MULTIDRUG ABC TRANSPORTER PERMEASE YBHS-RELATED"/>
    <property type="match status" value="1"/>
</dbReference>
<evidence type="ECO:0000256" key="8">
    <source>
        <dbReference type="SAM" id="Phobius"/>
    </source>
</evidence>
<feature type="transmembrane region" description="Helical" evidence="8">
    <location>
        <begin position="344"/>
        <end position="366"/>
    </location>
</feature>
<keyword evidence="4" id="KW-1003">Cell membrane</keyword>
<gene>
    <name evidence="10" type="ORF">KCX74_01210</name>
</gene>
<dbReference type="PROSITE" id="PS51012">
    <property type="entry name" value="ABC_TM2"/>
    <property type="match status" value="1"/>
</dbReference>
<dbReference type="GO" id="GO:0140359">
    <property type="term" value="F:ABC-type transporter activity"/>
    <property type="evidence" value="ECO:0007669"/>
    <property type="project" value="InterPro"/>
</dbReference>
<feature type="domain" description="ABC transmembrane type-2" evidence="9">
    <location>
        <begin position="141"/>
        <end position="369"/>
    </location>
</feature>
<keyword evidence="3" id="KW-0813">Transport</keyword>
<keyword evidence="5 8" id="KW-0812">Transmembrane</keyword>
<evidence type="ECO:0000313" key="10">
    <source>
        <dbReference type="EMBL" id="MBR7794656.1"/>
    </source>
</evidence>
<evidence type="ECO:0000256" key="4">
    <source>
        <dbReference type="ARBA" id="ARBA00022475"/>
    </source>
</evidence>
<dbReference type="GO" id="GO:0005886">
    <property type="term" value="C:plasma membrane"/>
    <property type="evidence" value="ECO:0007669"/>
    <property type="project" value="UniProtKB-SubCell"/>
</dbReference>
<dbReference type="AlphaFoldDB" id="A0A941I9T8"/>
<dbReference type="RefSeq" id="WP_026679955.1">
    <property type="nucleotide sequence ID" value="NZ_CP115959.1"/>
</dbReference>
<evidence type="ECO:0000259" key="9">
    <source>
        <dbReference type="PROSITE" id="PS51012"/>
    </source>
</evidence>
<accession>A0A941I9T8</accession>
<dbReference type="InterPro" id="IPR047817">
    <property type="entry name" value="ABC2_TM_bact-type"/>
</dbReference>
<comment type="caution">
    <text evidence="10">The sequence shown here is derived from an EMBL/GenBank/DDBJ whole genome shotgun (WGS) entry which is preliminary data.</text>
</comment>
<evidence type="ECO:0000256" key="2">
    <source>
        <dbReference type="ARBA" id="ARBA00007783"/>
    </source>
</evidence>
<dbReference type="Proteomes" id="UP000675284">
    <property type="component" value="Unassembled WGS sequence"/>
</dbReference>
<dbReference type="Pfam" id="PF12698">
    <property type="entry name" value="ABC2_membrane_3"/>
    <property type="match status" value="1"/>
</dbReference>
<feature type="transmembrane region" description="Helical" evidence="8">
    <location>
        <begin position="178"/>
        <end position="200"/>
    </location>
</feature>
<reference evidence="10" key="1">
    <citation type="submission" date="2021-04" db="EMBL/GenBank/DDBJ databases">
        <title>Isolation and polyphasic classification of algal microorganism.</title>
        <authorList>
            <person name="Wang S."/>
        </authorList>
    </citation>
    <scope>NUCLEOTIDE SEQUENCE</scope>
    <source>
        <strain evidence="10">720a</strain>
    </source>
</reference>
<dbReference type="EMBL" id="JAGSOT010000002">
    <property type="protein sequence ID" value="MBR7794656.1"/>
    <property type="molecule type" value="Genomic_DNA"/>
</dbReference>
<keyword evidence="11" id="KW-1185">Reference proteome</keyword>
<feature type="transmembrane region" description="Helical" evidence="8">
    <location>
        <begin position="221"/>
        <end position="243"/>
    </location>
</feature>
<proteinExistence type="inferred from homology"/>
<evidence type="ECO:0000313" key="11">
    <source>
        <dbReference type="Proteomes" id="UP000675284"/>
    </source>
</evidence>
<evidence type="ECO:0000256" key="5">
    <source>
        <dbReference type="ARBA" id="ARBA00022692"/>
    </source>
</evidence>
<evidence type="ECO:0000256" key="1">
    <source>
        <dbReference type="ARBA" id="ARBA00004651"/>
    </source>
</evidence>